<gene>
    <name evidence="1" type="ORF">CBO05C_0356</name>
</gene>
<proteinExistence type="predicted"/>
<evidence type="ECO:0000313" key="1">
    <source>
        <dbReference type="EMBL" id="GAE00666.1"/>
    </source>
</evidence>
<protein>
    <submittedName>
        <fullName evidence="1">Uncharacterized protein</fullName>
    </submittedName>
</protein>
<dbReference type="EMBL" id="DF384213">
    <property type="protein sequence ID" value="GAE00666.1"/>
    <property type="molecule type" value="Genomic_DNA"/>
</dbReference>
<name>A0A0S6U0P5_CLOBO</name>
<dbReference type="Proteomes" id="UP000054164">
    <property type="component" value="Unassembled WGS sequence"/>
</dbReference>
<reference evidence="1" key="1">
    <citation type="submission" date="2013-10" db="EMBL/GenBank/DDBJ databases">
        <title>Draft genome sequence of Clostridium botulinum type B strain Osaka05.</title>
        <authorList>
            <person name="Sakaguchi Y."/>
            <person name="Hosomi K."/>
            <person name="Uchiyama J."/>
            <person name="Ogura Y."/>
            <person name="Sakaguchi M."/>
            <person name="Kohda T."/>
            <person name="Mukamoto M."/>
            <person name="Misawa N."/>
            <person name="Matsuzaki S."/>
            <person name="Hayashi T."/>
            <person name="Kozaki S."/>
        </authorList>
    </citation>
    <scope>NUCLEOTIDE SEQUENCE</scope>
    <source>
        <strain evidence="1">Osaka05</strain>
    </source>
</reference>
<organism evidence="1">
    <name type="scientific">Clostridium botulinum B str. Osaka05</name>
    <dbReference type="NCBI Taxonomy" id="1407017"/>
    <lineage>
        <taxon>Bacteria</taxon>
        <taxon>Bacillati</taxon>
        <taxon>Bacillota</taxon>
        <taxon>Clostridia</taxon>
        <taxon>Eubacteriales</taxon>
        <taxon>Clostridiaceae</taxon>
        <taxon>Clostridium</taxon>
    </lineage>
</organism>
<dbReference type="AlphaFoldDB" id="A0A0S6U0P5"/>
<accession>A0A0S6U0P5</accession>
<sequence>MVQFQVDSYKLNFSILYFAEQDHGEAHCNLGNLKLYYDNIINWIELMKVKE</sequence>
<dbReference type="HOGENOM" id="CLU_3097483_0_0_9"/>
<dbReference type="RefSeq" id="WP_195745645.1">
    <property type="nucleotide sequence ID" value="NZ_DF384213.1"/>
</dbReference>